<dbReference type="InterPro" id="IPR043502">
    <property type="entry name" value="DNA/RNA_pol_sf"/>
</dbReference>
<dbReference type="PANTHER" id="PTHR34072">
    <property type="entry name" value="ENZYMATIC POLYPROTEIN-RELATED"/>
    <property type="match status" value="1"/>
</dbReference>
<name>A0A9N9NRY5_FUNMO</name>
<dbReference type="Gene3D" id="3.10.20.370">
    <property type="match status" value="1"/>
</dbReference>
<feature type="domain" description="Reverse transcriptase/retrotransposon-derived protein RNase H-like" evidence="1">
    <location>
        <begin position="31"/>
        <end position="115"/>
    </location>
</feature>
<keyword evidence="3" id="KW-1185">Reference proteome</keyword>
<gene>
    <name evidence="2" type="ORF">FMOSSE_LOCUS16838</name>
</gene>
<evidence type="ECO:0000313" key="2">
    <source>
        <dbReference type="EMBL" id="CAG8754817.1"/>
    </source>
</evidence>
<feature type="non-terminal residue" evidence="2">
    <location>
        <position position="1"/>
    </location>
</feature>
<dbReference type="InterPro" id="IPR041577">
    <property type="entry name" value="RT_RNaseH_2"/>
</dbReference>
<proteinExistence type="predicted"/>
<dbReference type="InterPro" id="IPR043128">
    <property type="entry name" value="Rev_trsase/Diguanyl_cyclase"/>
</dbReference>
<dbReference type="FunFam" id="3.10.20.370:FF:000001">
    <property type="entry name" value="Retrovirus-related Pol polyprotein from transposon 17.6-like protein"/>
    <property type="match status" value="1"/>
</dbReference>
<reference evidence="2" key="1">
    <citation type="submission" date="2021-06" db="EMBL/GenBank/DDBJ databases">
        <authorList>
            <person name="Kallberg Y."/>
            <person name="Tangrot J."/>
            <person name="Rosling A."/>
        </authorList>
    </citation>
    <scope>NUCLEOTIDE SEQUENCE</scope>
    <source>
        <strain evidence="2">87-6 pot B 2015</strain>
    </source>
</reference>
<dbReference type="AlphaFoldDB" id="A0A9N9NRY5"/>
<organism evidence="2 3">
    <name type="scientific">Funneliformis mosseae</name>
    <name type="common">Endomycorrhizal fungus</name>
    <name type="synonym">Glomus mosseae</name>
    <dbReference type="NCBI Taxonomy" id="27381"/>
    <lineage>
        <taxon>Eukaryota</taxon>
        <taxon>Fungi</taxon>
        <taxon>Fungi incertae sedis</taxon>
        <taxon>Mucoromycota</taxon>
        <taxon>Glomeromycotina</taxon>
        <taxon>Glomeromycetes</taxon>
        <taxon>Glomerales</taxon>
        <taxon>Glomeraceae</taxon>
        <taxon>Funneliformis</taxon>
    </lineage>
</organism>
<evidence type="ECO:0000259" key="1">
    <source>
        <dbReference type="Pfam" id="PF17919"/>
    </source>
</evidence>
<dbReference type="PANTHER" id="PTHR34072:SF52">
    <property type="entry name" value="RIBONUCLEASE H"/>
    <property type="match status" value="1"/>
</dbReference>
<accession>A0A9N9NRY5</accession>
<evidence type="ECO:0000313" key="3">
    <source>
        <dbReference type="Proteomes" id="UP000789375"/>
    </source>
</evidence>
<dbReference type="EMBL" id="CAJVPP010026994">
    <property type="protein sequence ID" value="CAG8754817.1"/>
    <property type="molecule type" value="Genomic_DNA"/>
</dbReference>
<dbReference type="Pfam" id="PF17919">
    <property type="entry name" value="RT_RNaseH_2"/>
    <property type="match status" value="1"/>
</dbReference>
<dbReference type="Gene3D" id="3.30.70.270">
    <property type="match status" value="1"/>
</dbReference>
<dbReference type="SUPFAM" id="SSF56672">
    <property type="entry name" value="DNA/RNA polymerases"/>
    <property type="match status" value="1"/>
</dbReference>
<feature type="non-terminal residue" evidence="2">
    <location>
        <position position="115"/>
    </location>
</feature>
<comment type="caution">
    <text evidence="2">The sequence shown here is derived from an EMBL/GenBank/DDBJ whole genome shotgun (WGS) entry which is preliminary data.</text>
</comment>
<sequence>IQPDSAKIEKIVNPNALFNVKQLRTDVPYNWTKQHQEIFEMLKEQLTTAPILSYPDFNQSFILSTDASTTGLGAVLSQKNNEGREHPIWYASRTLSPAEKNYHITEQEALAVVWA</sequence>
<protein>
    <submittedName>
        <fullName evidence="2">4861_t:CDS:1</fullName>
    </submittedName>
</protein>
<dbReference type="Proteomes" id="UP000789375">
    <property type="component" value="Unassembled WGS sequence"/>
</dbReference>